<evidence type="ECO:0000313" key="2">
    <source>
        <dbReference type="EMBL" id="MCD7039538.1"/>
    </source>
</evidence>
<proteinExistence type="predicted"/>
<reference evidence="2 3" key="2">
    <citation type="journal article" date="2023" name="Plant Pathol.">
        <title>Dismantling and reorganizing Pseudomonas marginalis sensu#lato.</title>
        <authorList>
            <person name="Sawada H."/>
            <person name="Fujikawa T."/>
            <person name="Satou M."/>
        </authorList>
    </citation>
    <scope>NUCLEOTIDE SEQUENCE [LARGE SCALE GENOMIC DNA]</scope>
    <source>
        <strain evidence="2 3">MAFF 311096</strain>
    </source>
</reference>
<organism evidence="2 3">
    <name type="scientific">Pseudomonas petroselini</name>
    <dbReference type="NCBI Taxonomy" id="2899822"/>
    <lineage>
        <taxon>Bacteria</taxon>
        <taxon>Pseudomonadati</taxon>
        <taxon>Pseudomonadota</taxon>
        <taxon>Gammaproteobacteria</taxon>
        <taxon>Pseudomonadales</taxon>
        <taxon>Pseudomonadaceae</taxon>
        <taxon>Pseudomonas</taxon>
    </lineage>
</organism>
<keyword evidence="3" id="KW-1185">Reference proteome</keyword>
<name>A0ABS8QWW3_9PSED</name>
<protein>
    <submittedName>
        <fullName evidence="2">Uncharacterized protein</fullName>
    </submittedName>
</protein>
<evidence type="ECO:0000313" key="3">
    <source>
        <dbReference type="Proteomes" id="UP001154922"/>
    </source>
</evidence>
<dbReference type="RefSeq" id="WP_231808618.1">
    <property type="nucleotide sequence ID" value="NZ_JAJOZG010000148.1"/>
</dbReference>
<accession>A0ABS8QWW3</accession>
<evidence type="ECO:0000256" key="1">
    <source>
        <dbReference type="SAM" id="MobiDB-lite"/>
    </source>
</evidence>
<feature type="non-terminal residue" evidence="2">
    <location>
        <position position="1"/>
    </location>
</feature>
<gene>
    <name evidence="2" type="ORF">LRQ20_14520</name>
</gene>
<feature type="region of interest" description="Disordered" evidence="1">
    <location>
        <begin position="1"/>
        <end position="24"/>
    </location>
</feature>
<dbReference type="Proteomes" id="UP001154922">
    <property type="component" value="Unassembled WGS sequence"/>
</dbReference>
<dbReference type="EMBL" id="JAJOZI010000071">
    <property type="protein sequence ID" value="MCD7039538.1"/>
    <property type="molecule type" value="Genomic_DNA"/>
</dbReference>
<comment type="caution">
    <text evidence="2">The sequence shown here is derived from an EMBL/GenBank/DDBJ whole genome shotgun (WGS) entry which is preliminary data.</text>
</comment>
<reference evidence="2 3" key="1">
    <citation type="journal article" date="2022" name="Int. J. Syst. Evol. Microbiol.">
        <title>Pseudomonas petroselini sp. nov., a pathogen causing bacterial rot of parsley in Japan.</title>
        <authorList>
            <person name="Sawada H."/>
            <person name="Fujikawa T."/>
            <person name="Osada S."/>
            <person name="Satou M."/>
        </authorList>
    </citation>
    <scope>NUCLEOTIDE SEQUENCE [LARGE SCALE GENOMIC DNA]</scope>
    <source>
        <strain evidence="2 3">MAFF 311096</strain>
    </source>
</reference>
<sequence length="82" mass="8640">LLALGCAAAPKPDNRAASGIPRKPSWGRFAAQREQAPSPQGIAFSHEFQDFSHKGFRLSLGTSLTNLCSVAANSAAGFDRPN</sequence>